<dbReference type="GO" id="GO:0010124">
    <property type="term" value="P:phenylacetate catabolic process"/>
    <property type="evidence" value="ECO:0007669"/>
    <property type="project" value="InterPro"/>
</dbReference>
<dbReference type="GO" id="GO:0047475">
    <property type="term" value="F:phenylacetate-CoA ligase activity"/>
    <property type="evidence" value="ECO:0007669"/>
    <property type="project" value="InterPro"/>
</dbReference>
<dbReference type="AlphaFoldDB" id="A0A520KR47"/>
<dbReference type="InterPro" id="IPR045851">
    <property type="entry name" value="AMP-bd_C_sf"/>
</dbReference>
<dbReference type="InterPro" id="IPR042099">
    <property type="entry name" value="ANL_N_sf"/>
</dbReference>
<dbReference type="Pfam" id="PF14535">
    <property type="entry name" value="AMP-binding_C_2"/>
    <property type="match status" value="1"/>
</dbReference>
<dbReference type="Gene3D" id="3.30.300.30">
    <property type="match status" value="1"/>
</dbReference>
<evidence type="ECO:0000313" key="8">
    <source>
        <dbReference type="Proteomes" id="UP000317158"/>
    </source>
</evidence>
<keyword evidence="3 7" id="KW-0436">Ligase</keyword>
<dbReference type="Gene3D" id="3.40.50.12780">
    <property type="entry name" value="N-terminal domain of ligase-like"/>
    <property type="match status" value="1"/>
</dbReference>
<gene>
    <name evidence="7" type="ORF">EF806_05525</name>
</gene>
<evidence type="ECO:0000256" key="1">
    <source>
        <dbReference type="ARBA" id="ARBA00005211"/>
    </source>
</evidence>
<dbReference type="PANTHER" id="PTHR43845:SF1">
    <property type="entry name" value="BLR5969 PROTEIN"/>
    <property type="match status" value="1"/>
</dbReference>
<sequence length="433" mass="49590">MEYWNPRIEKIPADELRKMQYKLLKMLVYRLYNFSPYYRRKFKKHNITPDDIKNCEDVSKLPFTYKKDLRDNYPDKMFAVPQQEIVRYHVSSGTTGKPTIVAYTQQDINLWTESLARSLTACGIGRGNIIQISYGYGLFTGGLGLHYGAERVGASVIPTGTGNTERQIELMQDMKVNSIACTPSYLIHMAEKAENLGISIKNDTNLKIAILGAEPWSEKTRQRIEDELGIDAYDIYGMSEFNGPMFTECSEKSGIHIWGDHMLVEVVDPKTGEVLEEGEEGELVVTTLQKEALPLIRYRTGDITELYQDLCECGRAHQRIARIKGRADDMLIIRGINVFPSQIEYVLMQTREVGKHFQLVVERDGALDKMTVRVEVSTEAFSDKINDMIALKNRIKDRLKHFLNINTEVELLEPGSLPRFEGKAKRIIDKREF</sequence>
<dbReference type="SUPFAM" id="SSF56801">
    <property type="entry name" value="Acetyl-CoA synthetase-like"/>
    <property type="match status" value="1"/>
</dbReference>
<proteinExistence type="predicted"/>
<evidence type="ECO:0000313" key="7">
    <source>
        <dbReference type="EMBL" id="RZN64080.1"/>
    </source>
</evidence>
<evidence type="ECO:0000259" key="5">
    <source>
        <dbReference type="Pfam" id="PF00501"/>
    </source>
</evidence>
<feature type="domain" description="AMP-dependent synthetase/ligase" evidence="5">
    <location>
        <begin position="80"/>
        <end position="286"/>
    </location>
</feature>
<dbReference type="Pfam" id="PF00501">
    <property type="entry name" value="AMP-binding"/>
    <property type="match status" value="1"/>
</dbReference>
<evidence type="ECO:0000259" key="6">
    <source>
        <dbReference type="Pfam" id="PF14535"/>
    </source>
</evidence>
<feature type="domain" description="AMP-dependent ligase C-terminal" evidence="6">
    <location>
        <begin position="335"/>
        <end position="431"/>
    </location>
</feature>
<organism evidence="7 8">
    <name type="scientific">Methanoliparum thermophilum</name>
    <dbReference type="NCBI Taxonomy" id="2491083"/>
    <lineage>
        <taxon>Archaea</taxon>
        <taxon>Methanobacteriati</taxon>
        <taxon>Methanobacteriota</taxon>
        <taxon>Candidatus Methanoliparia</taxon>
        <taxon>Candidatus Methanoliparales</taxon>
        <taxon>Candidatus Methanoliparaceae</taxon>
        <taxon>Candidatus Methanoliparum</taxon>
    </lineage>
</organism>
<protein>
    <submittedName>
        <fullName evidence="7">Phenylacetate--CoA ligase family protein</fullName>
    </submittedName>
</protein>
<dbReference type="FunFam" id="3.40.50.12780:FF:000016">
    <property type="entry name" value="Phenylacetate-coenzyme A ligase"/>
    <property type="match status" value="1"/>
</dbReference>
<dbReference type="GO" id="GO:0000166">
    <property type="term" value="F:nucleotide binding"/>
    <property type="evidence" value="ECO:0007669"/>
    <property type="project" value="UniProtKB-KW"/>
</dbReference>
<comment type="subunit">
    <text evidence="2">Monomer.</text>
</comment>
<comment type="caution">
    <text evidence="7">The sequence shown here is derived from an EMBL/GenBank/DDBJ whole genome shotgun (WGS) entry which is preliminary data.</text>
</comment>
<evidence type="ECO:0000256" key="4">
    <source>
        <dbReference type="ARBA" id="ARBA00022741"/>
    </source>
</evidence>
<dbReference type="InterPro" id="IPR000873">
    <property type="entry name" value="AMP-dep_synth/lig_dom"/>
</dbReference>
<dbReference type="InterPro" id="IPR028154">
    <property type="entry name" value="AMP-dep_Lig_C"/>
</dbReference>
<evidence type="ECO:0000256" key="2">
    <source>
        <dbReference type="ARBA" id="ARBA00011245"/>
    </source>
</evidence>
<dbReference type="CDD" id="cd05913">
    <property type="entry name" value="PaaK"/>
    <property type="match status" value="1"/>
</dbReference>
<dbReference type="PANTHER" id="PTHR43845">
    <property type="entry name" value="BLR5969 PROTEIN"/>
    <property type="match status" value="1"/>
</dbReference>
<dbReference type="EMBL" id="RXIF01000010">
    <property type="protein sequence ID" value="RZN64080.1"/>
    <property type="molecule type" value="Genomic_DNA"/>
</dbReference>
<dbReference type="InterPro" id="IPR011880">
    <property type="entry name" value="PA_CoA_ligase"/>
</dbReference>
<dbReference type="PIRSF" id="PIRSF006444">
    <property type="entry name" value="PaaK"/>
    <property type="match status" value="1"/>
</dbReference>
<comment type="pathway">
    <text evidence="1">Aromatic compound metabolism.</text>
</comment>
<name>A0A520KR47_METT2</name>
<evidence type="ECO:0000256" key="3">
    <source>
        <dbReference type="ARBA" id="ARBA00022598"/>
    </source>
</evidence>
<dbReference type="Proteomes" id="UP000317158">
    <property type="component" value="Unassembled WGS sequence"/>
</dbReference>
<accession>A0A520KR47</accession>
<reference evidence="7 8" key="1">
    <citation type="journal article" date="2019" name="Nat. Microbiol.">
        <title>Wide diversity of methane and short-chain alkane metabolisms in uncultured archaea.</title>
        <authorList>
            <person name="Borrel G."/>
            <person name="Adam P.S."/>
            <person name="McKay L.J."/>
            <person name="Chen L.X."/>
            <person name="Sierra-Garcia I.N."/>
            <person name="Sieber C.M."/>
            <person name="Letourneur Q."/>
            <person name="Ghozlane A."/>
            <person name="Andersen G.L."/>
            <person name="Li W.J."/>
            <person name="Hallam S.J."/>
            <person name="Muyzer G."/>
            <person name="de Oliveira V.M."/>
            <person name="Inskeep W.P."/>
            <person name="Banfield J.F."/>
            <person name="Gribaldo S."/>
        </authorList>
    </citation>
    <scope>NUCLEOTIDE SEQUENCE [LARGE SCALE GENOMIC DNA]</scope>
    <source>
        <strain evidence="7">NM1a</strain>
    </source>
</reference>
<keyword evidence="4" id="KW-0547">Nucleotide-binding</keyword>